<reference evidence="12 13" key="1">
    <citation type="submission" date="2018-05" db="EMBL/GenBank/DDBJ databases">
        <title>Coraliomargarita sinensis sp. nov., isolated from a marine solar saltern.</title>
        <authorList>
            <person name="Zhou L.Y."/>
        </authorList>
    </citation>
    <scope>NUCLEOTIDE SEQUENCE [LARGE SCALE GENOMIC DNA]</scope>
    <source>
        <strain evidence="12 13">WN38</strain>
    </source>
</reference>
<keyword evidence="2 9" id="KW-0378">Hydrolase</keyword>
<dbReference type="AlphaFoldDB" id="A0A317ZGE4"/>
<dbReference type="InterPro" id="IPR014016">
    <property type="entry name" value="UvrD-like_ATP-bd"/>
</dbReference>
<evidence type="ECO:0000256" key="3">
    <source>
        <dbReference type="ARBA" id="ARBA00022806"/>
    </source>
</evidence>
<evidence type="ECO:0000256" key="8">
    <source>
        <dbReference type="ARBA" id="ARBA00048988"/>
    </source>
</evidence>
<proteinExistence type="predicted"/>
<dbReference type="PROSITE" id="PS51198">
    <property type="entry name" value="UVRD_HELICASE_ATP_BIND"/>
    <property type="match status" value="1"/>
</dbReference>
<protein>
    <recommendedName>
        <fullName evidence="7">DNA 3'-5' helicase</fullName>
        <ecNumber evidence="7">5.6.2.4</ecNumber>
    </recommendedName>
</protein>
<evidence type="ECO:0000259" key="10">
    <source>
        <dbReference type="PROSITE" id="PS51198"/>
    </source>
</evidence>
<dbReference type="RefSeq" id="WP_110131715.1">
    <property type="nucleotide sequence ID" value="NZ_QHJQ01000009.1"/>
</dbReference>
<evidence type="ECO:0000313" key="12">
    <source>
        <dbReference type="EMBL" id="PXA03427.1"/>
    </source>
</evidence>
<name>A0A317ZGE4_9BACT</name>
<feature type="domain" description="UvrD-like helicase C-terminal" evidence="11">
    <location>
        <begin position="492"/>
        <end position="731"/>
    </location>
</feature>
<dbReference type="InterPro" id="IPR000212">
    <property type="entry name" value="DNA_helicase_UvrD/REP"/>
</dbReference>
<dbReference type="PANTHER" id="PTHR11070">
    <property type="entry name" value="UVRD / RECB / PCRA DNA HELICASE FAMILY MEMBER"/>
    <property type="match status" value="1"/>
</dbReference>
<dbReference type="SUPFAM" id="SSF52540">
    <property type="entry name" value="P-loop containing nucleoside triphosphate hydrolases"/>
    <property type="match status" value="1"/>
</dbReference>
<evidence type="ECO:0000256" key="1">
    <source>
        <dbReference type="ARBA" id="ARBA00022741"/>
    </source>
</evidence>
<keyword evidence="3 9" id="KW-0347">Helicase</keyword>
<dbReference type="GO" id="GO:0005829">
    <property type="term" value="C:cytosol"/>
    <property type="evidence" value="ECO:0007669"/>
    <property type="project" value="TreeGrafter"/>
</dbReference>
<evidence type="ECO:0000256" key="7">
    <source>
        <dbReference type="ARBA" id="ARBA00034808"/>
    </source>
</evidence>
<evidence type="ECO:0000256" key="5">
    <source>
        <dbReference type="ARBA" id="ARBA00023235"/>
    </source>
</evidence>
<keyword evidence="5" id="KW-0413">Isomerase</keyword>
<dbReference type="Gene3D" id="3.40.50.300">
    <property type="entry name" value="P-loop containing nucleotide triphosphate hydrolases"/>
    <property type="match status" value="3"/>
</dbReference>
<evidence type="ECO:0000313" key="13">
    <source>
        <dbReference type="Proteomes" id="UP000247099"/>
    </source>
</evidence>
<feature type="binding site" evidence="9">
    <location>
        <begin position="14"/>
        <end position="21"/>
    </location>
    <ligand>
        <name>ATP</name>
        <dbReference type="ChEBI" id="CHEBI:30616"/>
    </ligand>
</feature>
<dbReference type="InParanoid" id="A0A317ZGE4"/>
<dbReference type="GO" id="GO:0005524">
    <property type="term" value="F:ATP binding"/>
    <property type="evidence" value="ECO:0007669"/>
    <property type="project" value="UniProtKB-UniRule"/>
</dbReference>
<dbReference type="Pfam" id="PF00580">
    <property type="entry name" value="UvrD-helicase"/>
    <property type="match status" value="2"/>
</dbReference>
<evidence type="ECO:0000256" key="6">
    <source>
        <dbReference type="ARBA" id="ARBA00034617"/>
    </source>
</evidence>
<comment type="caution">
    <text evidence="12">The sequence shown here is derived from an EMBL/GenBank/DDBJ whole genome shotgun (WGS) entry which is preliminary data.</text>
</comment>
<organism evidence="12 13">
    <name type="scientific">Coraliomargarita sinensis</name>
    <dbReference type="NCBI Taxonomy" id="2174842"/>
    <lineage>
        <taxon>Bacteria</taxon>
        <taxon>Pseudomonadati</taxon>
        <taxon>Verrucomicrobiota</taxon>
        <taxon>Opitutia</taxon>
        <taxon>Puniceicoccales</taxon>
        <taxon>Coraliomargaritaceae</taxon>
        <taxon>Coraliomargarita</taxon>
    </lineage>
</organism>
<keyword evidence="4 9" id="KW-0067">ATP-binding</keyword>
<dbReference type="GO" id="GO:0043138">
    <property type="term" value="F:3'-5' DNA helicase activity"/>
    <property type="evidence" value="ECO:0007669"/>
    <property type="project" value="UniProtKB-EC"/>
</dbReference>
<sequence length="849" mass="94658">MSNERQFQHEMLVANAGSGKTYALTTRIIRLLLADVAIDRIAALTFTRKSAGEFLDELLIRLAEAATSEAKLKALARATEQPALTPEDCSRLLRHIIEHFGRLGLGTIDSFFARIARQFPLESGLPEEFAIADNASLASARDRALATSFTRGASGSEGLTAMIDQCRQITRRQGERNVFGTLLRQIESLHQRYLETPHGCIWGDGRAIWSKPPFPQATDLPSAIEDFERTALAENPELSEEAVAILKDNLDALRAIEPGQAWSKDTQKFIEQKISSEPKTNQLRLTRKKTGWLELTDAVRSARKVLLDSLYADALEQSLERARGLYHFVEQYESVYAELVRNAGLISFADITTVLAERAGDADTLDALDWRTQVAYRIDQRFDHWLLDEFQDTSRTQWAILKAFIEEVLMDDAARRSFFYVGDTKQAIYGWRGGEAELFREISDYYDSITEAPPLTDSWRSTQPVIEMVNQVFAEVDTVASELKLPQATVAKWQLGWNEHHVAEPIRERVGYGAWHAVEDDPESEYPPQHEEVLRILEEVDPLERGIECAVLLRKNDDVAALAAYLQSKGLPVAVEGKSNPCTDNLLGSAVLAALRTVAHPGDTLAAAVARGLPCAKSWGIDNLDTFREQSLQSIAEDGFAPTIQKWIELALEHATSSPESRIPHPRSQISNEPFLRERGETLVSAAEAFDIGNANREGIDAFIAHIESLEIQEAESTGAIRIMTVHQAKGLGFDMVVVGGLDRSGRSGTADELVLGPGKENPHWGLLMPRKDIAEQDPLLRALNERITAEAKTNELCSAYVALTRAKRAVYVVSDALEDKSKASHFGRHLQLTLEENWERGDREWFKL</sequence>
<comment type="catalytic activity">
    <reaction evidence="6">
        <text>Couples ATP hydrolysis with the unwinding of duplex DNA by translocating in the 3'-5' direction.</text>
        <dbReference type="EC" id="5.6.2.4"/>
    </reaction>
</comment>
<dbReference type="GO" id="GO:0003677">
    <property type="term" value="F:DNA binding"/>
    <property type="evidence" value="ECO:0007669"/>
    <property type="project" value="InterPro"/>
</dbReference>
<evidence type="ECO:0000259" key="11">
    <source>
        <dbReference type="PROSITE" id="PS51217"/>
    </source>
</evidence>
<dbReference type="InterPro" id="IPR027417">
    <property type="entry name" value="P-loop_NTPase"/>
</dbReference>
<feature type="domain" description="UvrD-like helicase ATP-binding" evidence="10">
    <location>
        <begin position="1"/>
        <end position="462"/>
    </location>
</feature>
<dbReference type="PANTHER" id="PTHR11070:SF67">
    <property type="entry name" value="DNA 3'-5' HELICASE"/>
    <property type="match status" value="1"/>
</dbReference>
<accession>A0A317ZGE4</accession>
<dbReference type="EMBL" id="QHJQ01000009">
    <property type="protein sequence ID" value="PXA03427.1"/>
    <property type="molecule type" value="Genomic_DNA"/>
</dbReference>
<dbReference type="EC" id="5.6.2.4" evidence="7"/>
<dbReference type="GO" id="GO:0000725">
    <property type="term" value="P:recombinational repair"/>
    <property type="evidence" value="ECO:0007669"/>
    <property type="project" value="TreeGrafter"/>
</dbReference>
<dbReference type="Proteomes" id="UP000247099">
    <property type="component" value="Unassembled WGS sequence"/>
</dbReference>
<dbReference type="Pfam" id="PF13361">
    <property type="entry name" value="UvrD_C"/>
    <property type="match status" value="1"/>
</dbReference>
<keyword evidence="1 9" id="KW-0547">Nucleotide-binding</keyword>
<dbReference type="OrthoDB" id="9810135at2"/>
<dbReference type="GO" id="GO:0016887">
    <property type="term" value="F:ATP hydrolysis activity"/>
    <property type="evidence" value="ECO:0007669"/>
    <property type="project" value="RHEA"/>
</dbReference>
<comment type="catalytic activity">
    <reaction evidence="8">
        <text>ATP + H2O = ADP + phosphate + H(+)</text>
        <dbReference type="Rhea" id="RHEA:13065"/>
        <dbReference type="ChEBI" id="CHEBI:15377"/>
        <dbReference type="ChEBI" id="CHEBI:15378"/>
        <dbReference type="ChEBI" id="CHEBI:30616"/>
        <dbReference type="ChEBI" id="CHEBI:43474"/>
        <dbReference type="ChEBI" id="CHEBI:456216"/>
        <dbReference type="EC" id="5.6.2.4"/>
    </reaction>
</comment>
<dbReference type="PROSITE" id="PS51217">
    <property type="entry name" value="UVRD_HELICASE_CTER"/>
    <property type="match status" value="1"/>
</dbReference>
<keyword evidence="13" id="KW-1185">Reference proteome</keyword>
<evidence type="ECO:0000256" key="2">
    <source>
        <dbReference type="ARBA" id="ARBA00022801"/>
    </source>
</evidence>
<dbReference type="InterPro" id="IPR014017">
    <property type="entry name" value="DNA_helicase_UvrD-like_C"/>
</dbReference>
<evidence type="ECO:0000256" key="9">
    <source>
        <dbReference type="PROSITE-ProRule" id="PRU00560"/>
    </source>
</evidence>
<gene>
    <name evidence="12" type="ORF">DDZ13_12090</name>
</gene>
<evidence type="ECO:0000256" key="4">
    <source>
        <dbReference type="ARBA" id="ARBA00022840"/>
    </source>
</evidence>